<dbReference type="WBParaSite" id="PSAMB.scaffold554size47312.g6907.t1">
    <property type="protein sequence ID" value="PSAMB.scaffold554size47312.g6907.t1"/>
    <property type="gene ID" value="PSAMB.scaffold554size47312.g6907"/>
</dbReference>
<keyword evidence="2" id="KW-0812">Transmembrane</keyword>
<evidence type="ECO:0000313" key="4">
    <source>
        <dbReference type="WBParaSite" id="PSAMB.scaffold554size47312.g6907.t1"/>
    </source>
</evidence>
<dbReference type="Proteomes" id="UP000887566">
    <property type="component" value="Unplaced"/>
</dbReference>
<feature type="region of interest" description="Disordered" evidence="1">
    <location>
        <begin position="1"/>
        <end position="23"/>
    </location>
</feature>
<name>A0A914WVH9_9BILA</name>
<keyword evidence="3" id="KW-1185">Reference proteome</keyword>
<feature type="transmembrane region" description="Helical" evidence="2">
    <location>
        <begin position="38"/>
        <end position="64"/>
    </location>
</feature>
<dbReference type="AlphaFoldDB" id="A0A914WVH9"/>
<keyword evidence="2" id="KW-0472">Membrane</keyword>
<reference evidence="4" key="1">
    <citation type="submission" date="2022-11" db="UniProtKB">
        <authorList>
            <consortium name="WormBaseParasite"/>
        </authorList>
    </citation>
    <scope>IDENTIFICATION</scope>
</reference>
<feature type="transmembrane region" description="Helical" evidence="2">
    <location>
        <begin position="107"/>
        <end position="132"/>
    </location>
</feature>
<accession>A0A914WVH9</accession>
<keyword evidence="2" id="KW-1133">Transmembrane helix</keyword>
<protein>
    <submittedName>
        <fullName evidence="4">Uncharacterized protein</fullName>
    </submittedName>
</protein>
<organism evidence="3 4">
    <name type="scientific">Plectus sambesii</name>
    <dbReference type="NCBI Taxonomy" id="2011161"/>
    <lineage>
        <taxon>Eukaryota</taxon>
        <taxon>Metazoa</taxon>
        <taxon>Ecdysozoa</taxon>
        <taxon>Nematoda</taxon>
        <taxon>Chromadorea</taxon>
        <taxon>Plectida</taxon>
        <taxon>Plectina</taxon>
        <taxon>Plectoidea</taxon>
        <taxon>Plectidae</taxon>
        <taxon>Plectus</taxon>
    </lineage>
</organism>
<feature type="transmembrane region" description="Helical" evidence="2">
    <location>
        <begin position="139"/>
        <end position="160"/>
    </location>
</feature>
<evidence type="ECO:0000313" key="3">
    <source>
        <dbReference type="Proteomes" id="UP000887566"/>
    </source>
</evidence>
<evidence type="ECO:0000256" key="2">
    <source>
        <dbReference type="SAM" id="Phobius"/>
    </source>
</evidence>
<feature type="compositionally biased region" description="Basic and acidic residues" evidence="1">
    <location>
        <begin position="1"/>
        <end position="10"/>
    </location>
</feature>
<evidence type="ECO:0000256" key="1">
    <source>
        <dbReference type="SAM" id="MobiDB-lite"/>
    </source>
</evidence>
<feature type="transmembrane region" description="Helical" evidence="2">
    <location>
        <begin position="244"/>
        <end position="264"/>
    </location>
</feature>
<sequence length="330" mass="37663">MDADLGRSLDDDQSSAENPTRRHTQCRRIRAFKKRRDLLSTSCMWALIAGKTVAWPIFITFLFYTLRSPRNGIEQLYAAVSSDEPERIGYDNFHYLLSLKVAAMEKYHGLMLAISTLSALLLLASTTTLYVGCGKDYRMFIPCFIVTTIVAIGLTASLAFEVAVVMDSSLIDDMNELLQRATRWNANTFLVIEESFPCSSALERHRKMRLRKTTVEIMTNSPPDDRVHPNCDFLTDKNIIEPSVVIAATVLVVLFDAVYLRALYRCYSSIGRKLNDEKPDWSIQFQSLRKRFAKHVPQLKHSHHEVTNMRKLGQGEGLIPRYTSQNWAIM</sequence>
<proteinExistence type="predicted"/>